<feature type="compositionally biased region" description="Basic residues" evidence="5">
    <location>
        <begin position="408"/>
        <end position="422"/>
    </location>
</feature>
<dbReference type="GO" id="GO:0006357">
    <property type="term" value="P:regulation of transcription by RNA polymerase II"/>
    <property type="evidence" value="ECO:0007669"/>
    <property type="project" value="TreeGrafter"/>
</dbReference>
<evidence type="ECO:0000256" key="1">
    <source>
        <dbReference type="ARBA" id="ARBA00022553"/>
    </source>
</evidence>
<organism evidence="7 8">
    <name type="scientific">Gouania willdenowi</name>
    <name type="common">Blunt-snouted clingfish</name>
    <name type="synonym">Lepadogaster willdenowi</name>
    <dbReference type="NCBI Taxonomy" id="441366"/>
    <lineage>
        <taxon>Eukaryota</taxon>
        <taxon>Metazoa</taxon>
        <taxon>Chordata</taxon>
        <taxon>Craniata</taxon>
        <taxon>Vertebrata</taxon>
        <taxon>Euteleostomi</taxon>
        <taxon>Actinopterygii</taxon>
        <taxon>Neopterygii</taxon>
        <taxon>Teleostei</taxon>
        <taxon>Neoteleostei</taxon>
        <taxon>Acanthomorphata</taxon>
        <taxon>Ovalentaria</taxon>
        <taxon>Blenniimorphae</taxon>
        <taxon>Blenniiformes</taxon>
        <taxon>Gobiesocoidei</taxon>
        <taxon>Gobiesocidae</taxon>
        <taxon>Gobiesocinae</taxon>
        <taxon>Gouania</taxon>
    </lineage>
</organism>
<reference evidence="7" key="1">
    <citation type="submission" date="2020-06" db="EMBL/GenBank/DDBJ databases">
        <authorList>
            <consortium name="Wellcome Sanger Institute Data Sharing"/>
        </authorList>
    </citation>
    <scope>NUCLEOTIDE SEQUENCE [LARGE SCALE GENOMIC DNA]</scope>
</reference>
<evidence type="ECO:0000313" key="8">
    <source>
        <dbReference type="Proteomes" id="UP000694680"/>
    </source>
</evidence>
<evidence type="ECO:0000256" key="4">
    <source>
        <dbReference type="ARBA" id="ARBA00022833"/>
    </source>
</evidence>
<keyword evidence="4" id="KW-0862">Zinc</keyword>
<protein>
    <submittedName>
        <fullName evidence="7">Uncharacterized LOC114467802</fullName>
    </submittedName>
</protein>
<feature type="domain" description="PHD-type" evidence="6">
    <location>
        <begin position="551"/>
        <end position="667"/>
    </location>
</feature>
<keyword evidence="3" id="KW-0863">Zinc-finger</keyword>
<dbReference type="Proteomes" id="UP000694680">
    <property type="component" value="Chromosome 8"/>
</dbReference>
<proteinExistence type="predicted"/>
<feature type="region of interest" description="Disordered" evidence="5">
    <location>
        <begin position="276"/>
        <end position="301"/>
    </location>
</feature>
<feature type="compositionally biased region" description="Polar residues" evidence="5">
    <location>
        <begin position="389"/>
        <end position="407"/>
    </location>
</feature>
<feature type="compositionally biased region" description="Basic and acidic residues" evidence="5">
    <location>
        <begin position="341"/>
        <end position="359"/>
    </location>
</feature>
<dbReference type="Pfam" id="PF13832">
    <property type="entry name" value="zf-HC5HC2H_2"/>
    <property type="match status" value="1"/>
</dbReference>
<evidence type="ECO:0000256" key="5">
    <source>
        <dbReference type="SAM" id="MobiDB-lite"/>
    </source>
</evidence>
<dbReference type="AlphaFoldDB" id="A0A8C5HU07"/>
<feature type="region of interest" description="Disordered" evidence="5">
    <location>
        <begin position="133"/>
        <end position="156"/>
    </location>
</feature>
<feature type="compositionally biased region" description="Basic residues" evidence="5">
    <location>
        <begin position="285"/>
        <end position="295"/>
    </location>
</feature>
<feature type="region of interest" description="Disordered" evidence="5">
    <location>
        <begin position="541"/>
        <end position="578"/>
    </location>
</feature>
<dbReference type="InterPro" id="IPR052440">
    <property type="entry name" value="Trans_Reg/Chrom_Remod"/>
</dbReference>
<feature type="compositionally biased region" description="Low complexity" evidence="5">
    <location>
        <begin position="213"/>
        <end position="225"/>
    </location>
</feature>
<reference evidence="7" key="2">
    <citation type="submission" date="2025-08" db="UniProtKB">
        <authorList>
            <consortium name="Ensembl"/>
        </authorList>
    </citation>
    <scope>IDENTIFICATION</scope>
</reference>
<accession>A0A8C5HU07</accession>
<feature type="region of interest" description="Disordered" evidence="5">
    <location>
        <begin position="80"/>
        <end position="108"/>
    </location>
</feature>
<dbReference type="PANTHER" id="PTHR14955">
    <property type="entry name" value="RETINOIC ACID INDUCED 1/TRANSCRIPTION FACTOR 20"/>
    <property type="match status" value="1"/>
</dbReference>
<feature type="compositionally biased region" description="Polar residues" evidence="5">
    <location>
        <begin position="86"/>
        <end position="97"/>
    </location>
</feature>
<gene>
    <name evidence="7" type="primary">LOC114467802</name>
</gene>
<evidence type="ECO:0000313" key="7">
    <source>
        <dbReference type="Ensembl" id="ENSGWIP00000049088.1"/>
    </source>
</evidence>
<dbReference type="Gene3D" id="3.30.40.10">
    <property type="entry name" value="Zinc/RING finger domain, C3HC4 (zinc finger)"/>
    <property type="match status" value="1"/>
</dbReference>
<evidence type="ECO:0000256" key="2">
    <source>
        <dbReference type="ARBA" id="ARBA00022723"/>
    </source>
</evidence>
<feature type="region of interest" description="Disordered" evidence="5">
    <location>
        <begin position="335"/>
        <end position="435"/>
    </location>
</feature>
<dbReference type="GO" id="GO:0005634">
    <property type="term" value="C:nucleus"/>
    <property type="evidence" value="ECO:0007669"/>
    <property type="project" value="TreeGrafter"/>
</dbReference>
<dbReference type="InterPro" id="IPR034732">
    <property type="entry name" value="EPHD"/>
</dbReference>
<feature type="region of interest" description="Disordered" evidence="5">
    <location>
        <begin position="481"/>
        <end position="502"/>
    </location>
</feature>
<reference evidence="7" key="3">
    <citation type="submission" date="2025-09" db="UniProtKB">
        <authorList>
            <consortium name="Ensembl"/>
        </authorList>
    </citation>
    <scope>IDENTIFICATION</scope>
</reference>
<evidence type="ECO:0000259" key="6">
    <source>
        <dbReference type="PROSITE" id="PS51805"/>
    </source>
</evidence>
<feature type="compositionally biased region" description="Polar residues" evidence="5">
    <location>
        <begin position="561"/>
        <end position="574"/>
    </location>
</feature>
<dbReference type="PANTHER" id="PTHR14955:SF8">
    <property type="entry name" value="SI:CH211-165G14.1-RELATED"/>
    <property type="match status" value="1"/>
</dbReference>
<feature type="region of interest" description="Disordered" evidence="5">
    <location>
        <begin position="25"/>
        <end position="47"/>
    </location>
</feature>
<evidence type="ECO:0000256" key="3">
    <source>
        <dbReference type="ARBA" id="ARBA00022771"/>
    </source>
</evidence>
<keyword evidence="8" id="KW-1185">Reference proteome</keyword>
<dbReference type="Ensembl" id="ENSGWIT00000053076.1">
    <property type="protein sequence ID" value="ENSGWIP00000049088.1"/>
    <property type="gene ID" value="ENSGWIG00000023975.1"/>
</dbReference>
<keyword evidence="2" id="KW-0479">Metal-binding</keyword>
<dbReference type="PROSITE" id="PS51805">
    <property type="entry name" value="EPHD"/>
    <property type="match status" value="1"/>
</dbReference>
<sequence>MFTGHPGEERPGVCFLARRRELLPGEGVTAPPGAPLEAMDVSPQDPPLVAMDLSKRYNNQTRNRPEALDLAMKPEWYHRRPPSCSAELTTSSNSLSSDPEPHSGGGCMNSTLLPRLDLYHNDVHTNMWHSGFYGPHQSGGGPAPESSGGEDSDSGSDVIFLVSTTKEPLLCGSFIQEDMRHIVAPLSPTASSLDEDAACYRIPQPLSSPSPPSSYSEESSDSSLEIPAHHSRPLVLLSDLGTLYRHTVESTVEVSSDDSDVISVVDRKTQELPSRWCERKERSKASQRKVRRSSRKVTTPGAVARDSLKRRAKTNAVGIYNESCDSDDMMELAMRVSSSDESLRRSKRSLEVRSDRTPLEDQQQLHPTEDTPPIAPKVKRQRRTKQDGAPTNQRRQQNQNSPKSRSAPTRKKPTPRRRRKRPPCNGPSALFSPREPEINLKVLRIKEEEKKKEKKKKSGSFCPFVRVERRTCTVFNFQEEEDEANRSRGTQRAEPASRSTTSDFVPNTSCYRLGRAPPDLSCSATLRCRLCGQTANTTNLGDLHGPYRPDGPQELCPRPQGTPSHSADRSCSPTGTPPPDESWVHEDCSVWCAGVFLVRGRLYGLQEAALLAQEAVCSSCHKTGAIIGCFQKGCSRSYHLQCAISQVNAFKSTSVLYVITYHSTHCE</sequence>
<dbReference type="InterPro" id="IPR013083">
    <property type="entry name" value="Znf_RING/FYVE/PHD"/>
</dbReference>
<feature type="region of interest" description="Disordered" evidence="5">
    <location>
        <begin position="202"/>
        <end position="225"/>
    </location>
</feature>
<name>A0A8C5HU07_GOUWI</name>
<keyword evidence="1" id="KW-0597">Phosphoprotein</keyword>
<dbReference type="GO" id="GO:0008270">
    <property type="term" value="F:zinc ion binding"/>
    <property type="evidence" value="ECO:0007669"/>
    <property type="project" value="UniProtKB-KW"/>
</dbReference>